<proteinExistence type="predicted"/>
<evidence type="ECO:0000259" key="3">
    <source>
        <dbReference type="Pfam" id="PF07596"/>
    </source>
</evidence>
<dbReference type="InterPro" id="IPR011453">
    <property type="entry name" value="DUF1559"/>
</dbReference>
<dbReference type="OrthoDB" id="285651at2"/>
<organism evidence="5 6">
    <name type="scientific">Gimesia chilikensis</name>
    <dbReference type="NCBI Taxonomy" id="2605989"/>
    <lineage>
        <taxon>Bacteria</taxon>
        <taxon>Pseudomonadati</taxon>
        <taxon>Planctomycetota</taxon>
        <taxon>Planctomycetia</taxon>
        <taxon>Planctomycetales</taxon>
        <taxon>Planctomycetaceae</taxon>
        <taxon>Gimesia</taxon>
    </lineage>
</organism>
<dbReference type="PANTHER" id="PTHR30093">
    <property type="entry name" value="GENERAL SECRETION PATHWAY PROTEIN G"/>
    <property type="match status" value="1"/>
</dbReference>
<name>A0A517PQQ3_9PLAN</name>
<feature type="domain" description="DUF1559" evidence="3">
    <location>
        <begin position="112"/>
        <end position="200"/>
    </location>
</feature>
<accession>A0A517PQQ3</accession>
<dbReference type="InterPro" id="IPR025640">
    <property type="entry name" value="GYF_2"/>
</dbReference>
<protein>
    <submittedName>
        <fullName evidence="5">Uncharacterized protein</fullName>
    </submittedName>
</protein>
<keyword evidence="2" id="KW-0472">Membrane</keyword>
<reference evidence="5 6" key="1">
    <citation type="submission" date="2019-02" db="EMBL/GenBank/DDBJ databases">
        <title>Deep-cultivation of Planctomycetes and their phenomic and genomic characterization uncovers novel biology.</title>
        <authorList>
            <person name="Wiegand S."/>
            <person name="Jogler M."/>
            <person name="Boedeker C."/>
            <person name="Pinto D."/>
            <person name="Vollmers J."/>
            <person name="Rivas-Marin E."/>
            <person name="Kohn T."/>
            <person name="Peeters S.H."/>
            <person name="Heuer A."/>
            <person name="Rast P."/>
            <person name="Oberbeckmann S."/>
            <person name="Bunk B."/>
            <person name="Jeske O."/>
            <person name="Meyerdierks A."/>
            <person name="Storesund J.E."/>
            <person name="Kallscheuer N."/>
            <person name="Luecker S."/>
            <person name="Lage O.M."/>
            <person name="Pohl T."/>
            <person name="Merkel B.J."/>
            <person name="Hornburger P."/>
            <person name="Mueller R.-W."/>
            <person name="Bruemmer F."/>
            <person name="Labrenz M."/>
            <person name="Spormann A.M."/>
            <person name="Op den Camp H."/>
            <person name="Overmann J."/>
            <person name="Amann R."/>
            <person name="Jetten M.S.M."/>
            <person name="Mascher T."/>
            <person name="Medema M.H."/>
            <person name="Devos D.P."/>
            <person name="Kaster A.-K."/>
            <person name="Ovreas L."/>
            <person name="Rohde M."/>
            <person name="Galperin M.Y."/>
            <person name="Jogler C."/>
        </authorList>
    </citation>
    <scope>NUCLEOTIDE SEQUENCE [LARGE SCALE GENOMIC DNA]</scope>
    <source>
        <strain evidence="5 6">HG66A1</strain>
    </source>
</reference>
<feature type="domain" description="GYF" evidence="4">
    <location>
        <begin position="4"/>
        <end position="53"/>
    </location>
</feature>
<dbReference type="NCBIfam" id="TIGR04294">
    <property type="entry name" value="pre_pil_HX9DG"/>
    <property type="match status" value="1"/>
</dbReference>
<dbReference type="Proteomes" id="UP000320421">
    <property type="component" value="Chromosome"/>
</dbReference>
<evidence type="ECO:0000259" key="4">
    <source>
        <dbReference type="Pfam" id="PF14237"/>
    </source>
</evidence>
<dbReference type="AlphaFoldDB" id="A0A517PQQ3"/>
<dbReference type="RefSeq" id="WP_145186419.1">
    <property type="nucleotide sequence ID" value="NZ_CP036266.1"/>
</dbReference>
<evidence type="ECO:0000256" key="2">
    <source>
        <dbReference type="SAM" id="Phobius"/>
    </source>
</evidence>
<feature type="transmembrane region" description="Helical" evidence="2">
    <location>
        <begin position="85"/>
        <end position="107"/>
    </location>
</feature>
<dbReference type="PANTHER" id="PTHR30093:SF2">
    <property type="entry name" value="TYPE II SECRETION SYSTEM PROTEIN H"/>
    <property type="match status" value="1"/>
</dbReference>
<keyword evidence="2" id="KW-1133">Transmembrane helix</keyword>
<evidence type="ECO:0000313" key="5">
    <source>
        <dbReference type="EMBL" id="QDT21702.1"/>
    </source>
</evidence>
<dbReference type="Pfam" id="PF14237">
    <property type="entry name" value="GYF_2"/>
    <property type="match status" value="1"/>
</dbReference>
<evidence type="ECO:0000256" key="1">
    <source>
        <dbReference type="SAM" id="MobiDB-lite"/>
    </source>
</evidence>
<evidence type="ECO:0000313" key="6">
    <source>
        <dbReference type="Proteomes" id="UP000320421"/>
    </source>
</evidence>
<keyword evidence="2" id="KW-0812">Transmembrane</keyword>
<gene>
    <name evidence="5" type="ORF">HG66A1_35050</name>
</gene>
<sequence length="315" mass="35197">MANWYVKRGSETAGPLTQDRIKELAAQGKIEETDLIRKGDQGDFFPAGQIPGLLPDPESERPPTPQAPSSPANTPPARKKKHSSLPILLCIGFLAGLSFLFILYEAWNRSHQAALRETSYNRLRQMGLAIHNYHDIFRHFPPGGTLRDDGTPMHSWQTAILPELGLEQSRLYDQIDQDQPWSSPQNQQVFRYQVSQYLNPAISETATPDGLGLSHYVGNELLLKKKTPLRFRDVTDSAANTIMALEAGENFKAWGDPGNIAKPHEILGPSQKKSFKGGTHVLMLDGSVRFISENTDPEILRSLSTPDGNERIWDY</sequence>
<dbReference type="Pfam" id="PF07596">
    <property type="entry name" value="SBP_bac_10"/>
    <property type="match status" value="1"/>
</dbReference>
<dbReference type="EMBL" id="CP036266">
    <property type="protein sequence ID" value="QDT21702.1"/>
    <property type="molecule type" value="Genomic_DNA"/>
</dbReference>
<feature type="region of interest" description="Disordered" evidence="1">
    <location>
        <begin position="36"/>
        <end position="79"/>
    </location>
</feature>
<dbReference type="InterPro" id="IPR027558">
    <property type="entry name" value="Pre_pil_HX9DG_C"/>
</dbReference>
<keyword evidence="6" id="KW-1185">Reference proteome</keyword>